<protein>
    <submittedName>
        <fullName evidence="4">D-3-phosphoglycerate dehydrogenase</fullName>
        <ecNumber evidence="4">1.1.1.95</ecNumber>
    </submittedName>
</protein>
<dbReference type="PROSITE" id="PS00671">
    <property type="entry name" value="D_2_HYDROXYACID_DH_3"/>
    <property type="match status" value="1"/>
</dbReference>
<organism evidence="4">
    <name type="scientific">uncultured Quadrisphaera sp</name>
    <dbReference type="NCBI Taxonomy" id="904978"/>
    <lineage>
        <taxon>Bacteria</taxon>
        <taxon>Bacillati</taxon>
        <taxon>Actinomycetota</taxon>
        <taxon>Actinomycetes</taxon>
        <taxon>Kineosporiales</taxon>
        <taxon>Kineosporiaceae</taxon>
        <taxon>Quadrisphaera</taxon>
        <taxon>environmental samples</taxon>
    </lineage>
</organism>
<dbReference type="AlphaFoldDB" id="A0A6J4P188"/>
<proteinExistence type="predicted"/>
<dbReference type="EC" id="1.1.1.95" evidence="4"/>
<dbReference type="Gene3D" id="3.40.50.720">
    <property type="entry name" value="NAD(P)-binding Rossmann-like Domain"/>
    <property type="match status" value="2"/>
</dbReference>
<dbReference type="SUPFAM" id="SSF51735">
    <property type="entry name" value="NAD(P)-binding Rossmann-fold domains"/>
    <property type="match status" value="1"/>
</dbReference>
<evidence type="ECO:0000256" key="2">
    <source>
        <dbReference type="ARBA" id="ARBA00023027"/>
    </source>
</evidence>
<dbReference type="GO" id="GO:0051287">
    <property type="term" value="F:NAD binding"/>
    <property type="evidence" value="ECO:0007669"/>
    <property type="project" value="InterPro"/>
</dbReference>
<dbReference type="PANTHER" id="PTHR43333:SF1">
    <property type="entry name" value="D-ISOMER SPECIFIC 2-HYDROXYACID DEHYDROGENASE NAD-BINDING DOMAIN-CONTAINING PROTEIN"/>
    <property type="match status" value="1"/>
</dbReference>
<evidence type="ECO:0000313" key="4">
    <source>
        <dbReference type="EMBL" id="CAA9397469.1"/>
    </source>
</evidence>
<accession>A0A6J4P188</accession>
<sequence>MSDAPRPGGPLLVVVPEEQGERALGGLAGVAAVVVAPDAPVPPHARAAQVLVVGAAESREERDAALEQVRQLPQLRLLLTLGQGTEQWDGELPEGLALATARGAHGGSTAEWVVAAVLALVRELPALLAQQRAHDWRPRATGTLLGARALVLGAGDLGLSVRDRLLPFGVEVTVAARSAREGVVDLERARTLLPGTDVLVVVLPLTAATRHVVDAGLLAALPDGAVVVNAGRGPLVDTGALLAELQRGRLRAALDVTDPEPLPADHPLWDAPGLLLTPHVGGSTAGSGDRAWSVAAEQVAALARGERPPNQAG</sequence>
<evidence type="ECO:0000259" key="3">
    <source>
        <dbReference type="Pfam" id="PF02826"/>
    </source>
</evidence>
<name>A0A6J4P188_9ACTN</name>
<reference evidence="4" key="1">
    <citation type="submission" date="2020-02" db="EMBL/GenBank/DDBJ databases">
        <authorList>
            <person name="Meier V. D."/>
        </authorList>
    </citation>
    <scope>NUCLEOTIDE SEQUENCE</scope>
    <source>
        <strain evidence="4">AVDCRST_MAG35</strain>
    </source>
</reference>
<evidence type="ECO:0000256" key="1">
    <source>
        <dbReference type="ARBA" id="ARBA00023002"/>
    </source>
</evidence>
<dbReference type="Pfam" id="PF02826">
    <property type="entry name" value="2-Hacid_dh_C"/>
    <property type="match status" value="1"/>
</dbReference>
<dbReference type="EMBL" id="CADCUY010000149">
    <property type="protein sequence ID" value="CAA9397469.1"/>
    <property type="molecule type" value="Genomic_DNA"/>
</dbReference>
<keyword evidence="2" id="KW-0520">NAD</keyword>
<dbReference type="PANTHER" id="PTHR43333">
    <property type="entry name" value="2-HACID_DH_C DOMAIN-CONTAINING PROTEIN"/>
    <property type="match status" value="1"/>
</dbReference>
<feature type="domain" description="D-isomer specific 2-hydroxyacid dehydrogenase NAD-binding" evidence="3">
    <location>
        <begin position="115"/>
        <end position="281"/>
    </location>
</feature>
<dbReference type="GO" id="GO:0004617">
    <property type="term" value="F:phosphoglycerate dehydrogenase activity"/>
    <property type="evidence" value="ECO:0007669"/>
    <property type="project" value="UniProtKB-EC"/>
</dbReference>
<dbReference type="InterPro" id="IPR029753">
    <property type="entry name" value="D-isomer_DH_CS"/>
</dbReference>
<keyword evidence="1 4" id="KW-0560">Oxidoreductase</keyword>
<dbReference type="InterPro" id="IPR006140">
    <property type="entry name" value="D-isomer_DH_NAD-bd"/>
</dbReference>
<gene>
    <name evidence="4" type="ORF">AVDCRST_MAG35-718</name>
</gene>
<dbReference type="InterPro" id="IPR036291">
    <property type="entry name" value="NAD(P)-bd_dom_sf"/>
</dbReference>